<dbReference type="Pfam" id="PF07997">
    <property type="entry name" value="DUF1694"/>
    <property type="match status" value="1"/>
</dbReference>
<reference evidence="2 3" key="1">
    <citation type="journal article" date="2015" name="Genome Announc.">
        <title>Expanding the biotechnology potential of lactobacilli through comparative genomics of 213 strains and associated genera.</title>
        <authorList>
            <person name="Sun Z."/>
            <person name="Harris H.M."/>
            <person name="McCann A."/>
            <person name="Guo C."/>
            <person name="Argimon S."/>
            <person name="Zhang W."/>
            <person name="Yang X."/>
            <person name="Jeffery I.B."/>
            <person name="Cooney J.C."/>
            <person name="Kagawa T.F."/>
            <person name="Liu W."/>
            <person name="Song Y."/>
            <person name="Salvetti E."/>
            <person name="Wrobel A."/>
            <person name="Rasinkangas P."/>
            <person name="Parkhill J."/>
            <person name="Rea M.C."/>
            <person name="O'Sullivan O."/>
            <person name="Ritari J."/>
            <person name="Douillard F.P."/>
            <person name="Paul Ross R."/>
            <person name="Yang R."/>
            <person name="Briner A.E."/>
            <person name="Felis G.E."/>
            <person name="de Vos W.M."/>
            <person name="Barrangou R."/>
            <person name="Klaenhammer T.R."/>
            <person name="Caufield P.W."/>
            <person name="Cui Y."/>
            <person name="Zhang H."/>
            <person name="O'Toole P.W."/>
        </authorList>
    </citation>
    <scope>NUCLEOTIDE SEQUENCE [LARGE SCALE GENOMIC DNA]</scope>
    <source>
        <strain evidence="2 3">DSM 8475</strain>
    </source>
</reference>
<gene>
    <name evidence="2" type="ORF">FD34_GL000113</name>
</gene>
<dbReference type="SUPFAM" id="SSF160515">
    <property type="entry name" value="YueI-like"/>
    <property type="match status" value="1"/>
</dbReference>
<evidence type="ECO:0000313" key="3">
    <source>
        <dbReference type="Proteomes" id="UP000051085"/>
    </source>
</evidence>
<dbReference type="InterPro" id="IPR029064">
    <property type="entry name" value="Ribosomal_eL30-like_sf"/>
</dbReference>
<dbReference type="EMBL" id="AZGO01000049">
    <property type="protein sequence ID" value="KRM36410.1"/>
    <property type="molecule type" value="Genomic_DNA"/>
</dbReference>
<name>A0A922PUQ2_9LACO</name>
<dbReference type="Gene3D" id="3.30.1330.30">
    <property type="match status" value="1"/>
</dbReference>
<feature type="compositionally biased region" description="Basic and acidic residues" evidence="1">
    <location>
        <begin position="1"/>
        <end position="10"/>
    </location>
</feature>
<accession>A0A922PUQ2</accession>
<dbReference type="AlphaFoldDB" id="A0A922PUQ2"/>
<evidence type="ECO:0000256" key="1">
    <source>
        <dbReference type="SAM" id="MobiDB-lite"/>
    </source>
</evidence>
<organism evidence="2 3">
    <name type="scientific">Limosilactobacillus pontis DSM 8475</name>
    <dbReference type="NCBI Taxonomy" id="1423794"/>
    <lineage>
        <taxon>Bacteria</taxon>
        <taxon>Bacillati</taxon>
        <taxon>Bacillota</taxon>
        <taxon>Bacilli</taxon>
        <taxon>Lactobacillales</taxon>
        <taxon>Lactobacillaceae</taxon>
        <taxon>Limosilactobacillus</taxon>
    </lineage>
</organism>
<protein>
    <recommendedName>
        <fullName evidence="4">DUF1694 domain-containing protein</fullName>
    </recommendedName>
</protein>
<dbReference type="Proteomes" id="UP000051085">
    <property type="component" value="Unassembled WGS sequence"/>
</dbReference>
<sequence length="176" mass="19955">MKSSPNKERMVQPMAANNEKSGAEQRIENAIYGTPKIKPDEQRKYLGTFRERVCLTISVKELHEQNWQPALVAELKRGIGNLVFLNGNLPHEEIHPYLLATNQHGGSFTMKTAPEFKTDPDSLAVVVAAKTGVFQSPVDVEKRYPQFKVGQHPAAKQTDDEHHGFFYRLFHQKGEE</sequence>
<feature type="region of interest" description="Disordered" evidence="1">
    <location>
        <begin position="1"/>
        <end position="25"/>
    </location>
</feature>
<dbReference type="InterPro" id="IPR012543">
    <property type="entry name" value="DUF1694"/>
</dbReference>
<evidence type="ECO:0008006" key="4">
    <source>
        <dbReference type="Google" id="ProtNLM"/>
    </source>
</evidence>
<evidence type="ECO:0000313" key="2">
    <source>
        <dbReference type="EMBL" id="KRM36410.1"/>
    </source>
</evidence>
<proteinExistence type="predicted"/>
<comment type="caution">
    <text evidence="2">The sequence shown here is derived from an EMBL/GenBank/DDBJ whole genome shotgun (WGS) entry which is preliminary data.</text>
</comment>